<gene>
    <name evidence="9" type="ORF">OCV99_08830</name>
</gene>
<feature type="transmembrane region" description="Helical" evidence="7">
    <location>
        <begin position="65"/>
        <end position="82"/>
    </location>
</feature>
<name>A0ABT2RMM1_9FIRM</name>
<keyword evidence="10" id="KW-1185">Reference proteome</keyword>
<dbReference type="InterPro" id="IPR037185">
    <property type="entry name" value="EmrE-like"/>
</dbReference>
<evidence type="ECO:0000256" key="1">
    <source>
        <dbReference type="ARBA" id="ARBA00004651"/>
    </source>
</evidence>
<feature type="transmembrane region" description="Helical" evidence="7">
    <location>
        <begin position="247"/>
        <end position="264"/>
    </location>
</feature>
<dbReference type="PANTHER" id="PTHR32322:SF18">
    <property type="entry name" value="S-ADENOSYLMETHIONINE_S-ADENOSYLHOMOCYSTEINE TRANSPORTER"/>
    <property type="match status" value="1"/>
</dbReference>
<organism evidence="9 10">
    <name type="scientific">Dorea acetigenes</name>
    <dbReference type="NCBI Taxonomy" id="2981787"/>
    <lineage>
        <taxon>Bacteria</taxon>
        <taxon>Bacillati</taxon>
        <taxon>Bacillota</taxon>
        <taxon>Clostridia</taxon>
        <taxon>Lachnospirales</taxon>
        <taxon>Lachnospiraceae</taxon>
        <taxon>Dorea</taxon>
    </lineage>
</organism>
<evidence type="ECO:0000256" key="6">
    <source>
        <dbReference type="ARBA" id="ARBA00023136"/>
    </source>
</evidence>
<protein>
    <submittedName>
        <fullName evidence="9">DMT family transporter</fullName>
    </submittedName>
</protein>
<evidence type="ECO:0000259" key="8">
    <source>
        <dbReference type="Pfam" id="PF00892"/>
    </source>
</evidence>
<dbReference type="RefSeq" id="WP_158369845.1">
    <property type="nucleotide sequence ID" value="NZ_JAOQJU010000008.1"/>
</dbReference>
<dbReference type="Proteomes" id="UP001652431">
    <property type="component" value="Unassembled WGS sequence"/>
</dbReference>
<dbReference type="PANTHER" id="PTHR32322">
    <property type="entry name" value="INNER MEMBRANE TRANSPORTER"/>
    <property type="match status" value="1"/>
</dbReference>
<feature type="domain" description="EamA" evidence="8">
    <location>
        <begin position="6"/>
        <end position="138"/>
    </location>
</feature>
<evidence type="ECO:0000256" key="5">
    <source>
        <dbReference type="ARBA" id="ARBA00022989"/>
    </source>
</evidence>
<evidence type="ECO:0000256" key="4">
    <source>
        <dbReference type="ARBA" id="ARBA00022692"/>
    </source>
</evidence>
<dbReference type="InterPro" id="IPR050638">
    <property type="entry name" value="AA-Vitamin_Transporters"/>
</dbReference>
<evidence type="ECO:0000256" key="7">
    <source>
        <dbReference type="SAM" id="Phobius"/>
    </source>
</evidence>
<reference evidence="9 10" key="1">
    <citation type="journal article" date="2021" name="ISME Commun">
        <title>Automated analysis of genomic sequences facilitates high-throughput and comprehensive description of bacteria.</title>
        <authorList>
            <person name="Hitch T.C.A."/>
        </authorList>
    </citation>
    <scope>NUCLEOTIDE SEQUENCE [LARGE SCALE GENOMIC DNA]</scope>
    <source>
        <strain evidence="9 10">Sanger_03</strain>
    </source>
</reference>
<sequence>MSKKATGHLAALVTILIWGTTFISTKVLLVDFEPIEILFFRFILGFLALLIVYPHRMKGTTKRQEAIFAAAGLCGVCLYYLLENIALTYTMASNVGVIISIAPFFTAMLTHLFTKEEKLRANFFIGFVVAMIGICLISFNGANMQLNPIGDLLAVAAAVVWACYSVLTRKISRFGYHTIQTTRRVFAYGIIFMIPALFLFDCRIGAERFANPVCLGNLIFLGLGASALCFVTWNMAVKVLGAVKTSIYIYLVPVITVVTSALILKEKVTVMSGIGTVLALIGLFLSEYRGRTQKQEAI</sequence>
<keyword evidence="4 7" id="KW-0812">Transmembrane</keyword>
<dbReference type="Pfam" id="PF00892">
    <property type="entry name" value="EamA"/>
    <property type="match status" value="2"/>
</dbReference>
<accession>A0ABT2RMM1</accession>
<comment type="similarity">
    <text evidence="2">Belongs to the EamA transporter family.</text>
</comment>
<evidence type="ECO:0000256" key="2">
    <source>
        <dbReference type="ARBA" id="ARBA00007362"/>
    </source>
</evidence>
<feature type="transmembrane region" description="Helical" evidence="7">
    <location>
        <begin position="270"/>
        <end position="288"/>
    </location>
</feature>
<keyword evidence="5 7" id="KW-1133">Transmembrane helix</keyword>
<dbReference type="EMBL" id="JAOQJU010000008">
    <property type="protein sequence ID" value="MCU6686650.1"/>
    <property type="molecule type" value="Genomic_DNA"/>
</dbReference>
<feature type="transmembrane region" description="Helical" evidence="7">
    <location>
        <begin position="35"/>
        <end position="53"/>
    </location>
</feature>
<evidence type="ECO:0000313" key="10">
    <source>
        <dbReference type="Proteomes" id="UP001652431"/>
    </source>
</evidence>
<dbReference type="InterPro" id="IPR000620">
    <property type="entry name" value="EamA_dom"/>
</dbReference>
<keyword evidence="3" id="KW-1003">Cell membrane</keyword>
<evidence type="ECO:0000313" key="9">
    <source>
        <dbReference type="EMBL" id="MCU6686650.1"/>
    </source>
</evidence>
<keyword evidence="6 7" id="KW-0472">Membrane</keyword>
<feature type="transmembrane region" description="Helical" evidence="7">
    <location>
        <begin position="121"/>
        <end position="139"/>
    </location>
</feature>
<feature type="transmembrane region" description="Helical" evidence="7">
    <location>
        <begin position="88"/>
        <end position="109"/>
    </location>
</feature>
<evidence type="ECO:0000256" key="3">
    <source>
        <dbReference type="ARBA" id="ARBA00022475"/>
    </source>
</evidence>
<dbReference type="SUPFAM" id="SSF103481">
    <property type="entry name" value="Multidrug resistance efflux transporter EmrE"/>
    <property type="match status" value="2"/>
</dbReference>
<feature type="transmembrane region" description="Helical" evidence="7">
    <location>
        <begin position="218"/>
        <end position="235"/>
    </location>
</feature>
<feature type="transmembrane region" description="Helical" evidence="7">
    <location>
        <begin position="9"/>
        <end position="29"/>
    </location>
</feature>
<comment type="subcellular location">
    <subcellularLocation>
        <location evidence="1">Cell membrane</location>
        <topology evidence="1">Multi-pass membrane protein</topology>
    </subcellularLocation>
</comment>
<feature type="transmembrane region" description="Helical" evidence="7">
    <location>
        <begin position="185"/>
        <end position="206"/>
    </location>
</feature>
<comment type="caution">
    <text evidence="9">The sequence shown here is derived from an EMBL/GenBank/DDBJ whole genome shotgun (WGS) entry which is preliminary data.</text>
</comment>
<proteinExistence type="inferred from homology"/>
<feature type="domain" description="EamA" evidence="8">
    <location>
        <begin position="149"/>
        <end position="286"/>
    </location>
</feature>
<feature type="transmembrane region" description="Helical" evidence="7">
    <location>
        <begin position="145"/>
        <end position="164"/>
    </location>
</feature>